<protein>
    <submittedName>
        <fullName evidence="1">Uncharacterized protein</fullName>
    </submittedName>
</protein>
<dbReference type="AlphaFoldDB" id="A0A166TYP8"/>
<dbReference type="STRING" id="436010.A0A166TYP8"/>
<dbReference type="Proteomes" id="UP000076532">
    <property type="component" value="Unassembled WGS sequence"/>
</dbReference>
<accession>A0A166TYP8</accession>
<sequence>MTEFTSLFGALDDNIPDDVSVAQFILDRHHPRRPVRPADAPWLIDDVSGRKVFYEEVSSQII</sequence>
<proteinExistence type="predicted"/>
<evidence type="ECO:0000313" key="2">
    <source>
        <dbReference type="Proteomes" id="UP000076532"/>
    </source>
</evidence>
<dbReference type="EMBL" id="KV417490">
    <property type="protein sequence ID" value="KZP31129.1"/>
    <property type="molecule type" value="Genomic_DNA"/>
</dbReference>
<dbReference type="OrthoDB" id="3253510at2759"/>
<name>A0A166TYP8_9AGAM</name>
<gene>
    <name evidence="1" type="ORF">FIBSPDRAFT_849630</name>
</gene>
<keyword evidence="2" id="KW-1185">Reference proteome</keyword>
<organism evidence="1 2">
    <name type="scientific">Athelia psychrophila</name>
    <dbReference type="NCBI Taxonomy" id="1759441"/>
    <lineage>
        <taxon>Eukaryota</taxon>
        <taxon>Fungi</taxon>
        <taxon>Dikarya</taxon>
        <taxon>Basidiomycota</taxon>
        <taxon>Agaricomycotina</taxon>
        <taxon>Agaricomycetes</taxon>
        <taxon>Agaricomycetidae</taxon>
        <taxon>Atheliales</taxon>
        <taxon>Atheliaceae</taxon>
        <taxon>Athelia</taxon>
    </lineage>
</organism>
<evidence type="ECO:0000313" key="1">
    <source>
        <dbReference type="EMBL" id="KZP31129.1"/>
    </source>
</evidence>
<reference evidence="1 2" key="1">
    <citation type="journal article" date="2016" name="Mol. Biol. Evol.">
        <title>Comparative Genomics of Early-Diverging Mushroom-Forming Fungi Provides Insights into the Origins of Lignocellulose Decay Capabilities.</title>
        <authorList>
            <person name="Nagy L.G."/>
            <person name="Riley R."/>
            <person name="Tritt A."/>
            <person name="Adam C."/>
            <person name="Daum C."/>
            <person name="Floudas D."/>
            <person name="Sun H."/>
            <person name="Yadav J.S."/>
            <person name="Pangilinan J."/>
            <person name="Larsson K.H."/>
            <person name="Matsuura K."/>
            <person name="Barry K."/>
            <person name="Labutti K."/>
            <person name="Kuo R."/>
            <person name="Ohm R.A."/>
            <person name="Bhattacharya S.S."/>
            <person name="Shirouzu T."/>
            <person name="Yoshinaga Y."/>
            <person name="Martin F.M."/>
            <person name="Grigoriev I.V."/>
            <person name="Hibbett D.S."/>
        </authorList>
    </citation>
    <scope>NUCLEOTIDE SEQUENCE [LARGE SCALE GENOMIC DNA]</scope>
    <source>
        <strain evidence="1 2">CBS 109695</strain>
    </source>
</reference>